<dbReference type="Pfam" id="PF10503">
    <property type="entry name" value="Esterase_PHB"/>
    <property type="match status" value="1"/>
</dbReference>
<dbReference type="InterPro" id="IPR050955">
    <property type="entry name" value="Plant_Biomass_Hydrol_Est"/>
</dbReference>
<evidence type="ECO:0000256" key="2">
    <source>
        <dbReference type="ARBA" id="ARBA00022801"/>
    </source>
</evidence>
<evidence type="ECO:0000313" key="5">
    <source>
        <dbReference type="Proteomes" id="UP001181622"/>
    </source>
</evidence>
<feature type="region of interest" description="Disordered" evidence="3">
    <location>
        <begin position="35"/>
        <end position="80"/>
    </location>
</feature>
<keyword evidence="1" id="KW-0732">Signal</keyword>
<dbReference type="Proteomes" id="UP001181622">
    <property type="component" value="Unassembled WGS sequence"/>
</dbReference>
<comment type="caution">
    <text evidence="4">The sequence shown here is derived from an EMBL/GenBank/DDBJ whole genome shotgun (WGS) entry which is preliminary data.</text>
</comment>
<dbReference type="RefSeq" id="WP_309394565.1">
    <property type="nucleotide sequence ID" value="NZ_JADBEO010000062.1"/>
</dbReference>
<sequence>MNIEFATAMRRASEQTRAQNLVEATRLIQQALNGRPGAAEAGTDGTAPRLDSPSSTLRDEAADASAGASRPPRVRRPLGETLRTLKEGRLNLDAFAGLPGAVSGGLQGRAAPPPPEGARFEARRFDCAAGGRSFKLYVPSSAPERPRGLLVMLHGCTQNPDDFALGTGMNAIAETHGFAVAYPAQTSSHNASSCWNWFSPENQRRDAGEPAIIAGLTRKLVAEFGIDPARVFVAGLSAGGAMAAVMGETYPDLYAGVGVHSGLPTHAAHDMPSAFATMRGHGSVPRKRSDAPRAMRTIVFHGTADRTVHLSNAERIVEDATPDAASISARSVAGQAGRRGYTRTVVANPEGEAMIEQWLIDGAGHAWSGGRPGGSYVDPTGPDASAEMMRFFIA</sequence>
<evidence type="ECO:0000256" key="3">
    <source>
        <dbReference type="SAM" id="MobiDB-lite"/>
    </source>
</evidence>
<reference evidence="4" key="1">
    <citation type="submission" date="2020-10" db="EMBL/GenBank/DDBJ databases">
        <authorList>
            <person name="Abbas A."/>
            <person name="Razzaq R."/>
            <person name="Waqas M."/>
            <person name="Abbas N."/>
            <person name="Nielsen T.K."/>
            <person name="Hansen L.H."/>
            <person name="Hussain S."/>
            <person name="Shahid M."/>
        </authorList>
    </citation>
    <scope>NUCLEOTIDE SEQUENCE</scope>
    <source>
        <strain evidence="4">S14</strain>
    </source>
</reference>
<keyword evidence="2" id="KW-0378">Hydrolase</keyword>
<keyword evidence="5" id="KW-1185">Reference proteome</keyword>
<evidence type="ECO:0000256" key="1">
    <source>
        <dbReference type="ARBA" id="ARBA00022729"/>
    </source>
</evidence>
<dbReference type="EMBL" id="JADBEO010000062">
    <property type="protein sequence ID" value="MDR4308644.1"/>
    <property type="molecule type" value="Genomic_DNA"/>
</dbReference>
<dbReference type="PANTHER" id="PTHR43037">
    <property type="entry name" value="UNNAMED PRODUCT-RELATED"/>
    <property type="match status" value="1"/>
</dbReference>
<dbReference type="PANTHER" id="PTHR43037:SF1">
    <property type="entry name" value="BLL1128 PROTEIN"/>
    <property type="match status" value="1"/>
</dbReference>
<evidence type="ECO:0000313" key="4">
    <source>
        <dbReference type="EMBL" id="MDR4308644.1"/>
    </source>
</evidence>
<organism evidence="4 5">
    <name type="scientific">Chelatococcus sambhunathii</name>
    <dbReference type="NCBI Taxonomy" id="363953"/>
    <lineage>
        <taxon>Bacteria</taxon>
        <taxon>Pseudomonadati</taxon>
        <taxon>Pseudomonadota</taxon>
        <taxon>Alphaproteobacteria</taxon>
        <taxon>Hyphomicrobiales</taxon>
        <taxon>Chelatococcaceae</taxon>
        <taxon>Chelatococcus</taxon>
    </lineage>
</organism>
<dbReference type="NCBIfam" id="TIGR01840">
    <property type="entry name" value="esterase_phb"/>
    <property type="match status" value="1"/>
</dbReference>
<proteinExistence type="predicted"/>
<name>A0ABU1DKZ6_9HYPH</name>
<dbReference type="InterPro" id="IPR010126">
    <property type="entry name" value="Esterase_phb"/>
</dbReference>
<protein>
    <submittedName>
        <fullName evidence="4">PHB depolymerase family esterase</fullName>
    </submittedName>
</protein>
<gene>
    <name evidence="4" type="ORF">IHQ68_18645</name>
</gene>
<dbReference type="InterPro" id="IPR029058">
    <property type="entry name" value="AB_hydrolase_fold"/>
</dbReference>
<dbReference type="SUPFAM" id="SSF53474">
    <property type="entry name" value="alpha/beta-Hydrolases"/>
    <property type="match status" value="2"/>
</dbReference>
<accession>A0ABU1DKZ6</accession>
<dbReference type="PRINTS" id="PR01500">
    <property type="entry name" value="TROPOELASTIN"/>
</dbReference>
<dbReference type="Gene3D" id="3.40.50.1820">
    <property type="entry name" value="alpha/beta hydrolase"/>
    <property type="match status" value="1"/>
</dbReference>